<dbReference type="PROSITE" id="PS50076">
    <property type="entry name" value="DNAJ_2"/>
    <property type="match status" value="1"/>
</dbReference>
<gene>
    <name evidence="2" type="ORF">HDU87_005473</name>
</gene>
<feature type="domain" description="J" evidence="1">
    <location>
        <begin position="7"/>
        <end position="69"/>
    </location>
</feature>
<dbReference type="Proteomes" id="UP001212152">
    <property type="component" value="Unassembled WGS sequence"/>
</dbReference>
<dbReference type="AlphaFoldDB" id="A0AAD5XR55"/>
<evidence type="ECO:0000313" key="2">
    <source>
        <dbReference type="EMBL" id="KAJ3176098.1"/>
    </source>
</evidence>
<dbReference type="CDD" id="cd06257">
    <property type="entry name" value="DnaJ"/>
    <property type="match status" value="1"/>
</dbReference>
<reference evidence="2" key="1">
    <citation type="submission" date="2020-05" db="EMBL/GenBank/DDBJ databases">
        <title>Phylogenomic resolution of chytrid fungi.</title>
        <authorList>
            <person name="Stajich J.E."/>
            <person name="Amses K."/>
            <person name="Simmons R."/>
            <person name="Seto K."/>
            <person name="Myers J."/>
            <person name="Bonds A."/>
            <person name="Quandt C.A."/>
            <person name="Barry K."/>
            <person name="Liu P."/>
            <person name="Grigoriev I."/>
            <person name="Longcore J.E."/>
            <person name="James T.Y."/>
        </authorList>
    </citation>
    <scope>NUCLEOTIDE SEQUENCE</scope>
    <source>
        <strain evidence="2">JEL0379</strain>
    </source>
</reference>
<name>A0AAD5XR55_9FUNG</name>
<dbReference type="InterPro" id="IPR036869">
    <property type="entry name" value="J_dom_sf"/>
</dbReference>
<proteinExistence type="predicted"/>
<comment type="caution">
    <text evidence="2">The sequence shown here is derived from an EMBL/GenBank/DDBJ whole genome shotgun (WGS) entry which is preliminary data.</text>
</comment>
<dbReference type="PRINTS" id="PR00625">
    <property type="entry name" value="JDOMAIN"/>
</dbReference>
<dbReference type="Gene3D" id="1.10.287.110">
    <property type="entry name" value="DnaJ domain"/>
    <property type="match status" value="1"/>
</dbReference>
<dbReference type="EMBL" id="JADGJQ010000044">
    <property type="protein sequence ID" value="KAJ3176098.1"/>
    <property type="molecule type" value="Genomic_DNA"/>
</dbReference>
<dbReference type="SUPFAM" id="SSF46565">
    <property type="entry name" value="Chaperone J-domain"/>
    <property type="match status" value="1"/>
</dbReference>
<keyword evidence="3" id="KW-1185">Reference proteome</keyword>
<dbReference type="PANTHER" id="PTHR24074">
    <property type="entry name" value="CO-CHAPERONE PROTEIN DJLA"/>
    <property type="match status" value="1"/>
</dbReference>
<dbReference type="Pfam" id="PF00226">
    <property type="entry name" value="DnaJ"/>
    <property type="match status" value="1"/>
</dbReference>
<dbReference type="SMART" id="SM00271">
    <property type="entry name" value="DnaJ"/>
    <property type="match status" value="1"/>
</dbReference>
<dbReference type="InterPro" id="IPR050817">
    <property type="entry name" value="DjlA_DnaK_co-chaperone"/>
</dbReference>
<organism evidence="2 3">
    <name type="scientific">Geranomyces variabilis</name>
    <dbReference type="NCBI Taxonomy" id="109894"/>
    <lineage>
        <taxon>Eukaryota</taxon>
        <taxon>Fungi</taxon>
        <taxon>Fungi incertae sedis</taxon>
        <taxon>Chytridiomycota</taxon>
        <taxon>Chytridiomycota incertae sedis</taxon>
        <taxon>Chytridiomycetes</taxon>
        <taxon>Spizellomycetales</taxon>
        <taxon>Powellomycetaceae</taxon>
        <taxon>Geranomyces</taxon>
    </lineage>
</organism>
<sequence>MPPKEPTFYEILEVSASATTADIKTAYRKQALRHHPDKNGGSQEQFIKVGEAHYVLSDASLRRQYDATLAQKARATSWGSFGSAPFGAGQTGGAGGVPNPPPFSWSSASADSVVGGEGKTLEELLREFREDVRARGMDAEHFRRMMADPEGGMLFKVVGTLGVAADMYLRWKDHTREAGNAARKK</sequence>
<dbReference type="InterPro" id="IPR001623">
    <property type="entry name" value="DnaJ_domain"/>
</dbReference>
<evidence type="ECO:0000259" key="1">
    <source>
        <dbReference type="PROSITE" id="PS50076"/>
    </source>
</evidence>
<accession>A0AAD5XR55</accession>
<evidence type="ECO:0000313" key="3">
    <source>
        <dbReference type="Proteomes" id="UP001212152"/>
    </source>
</evidence>
<protein>
    <recommendedName>
        <fullName evidence="1">J domain-containing protein</fullName>
    </recommendedName>
</protein>